<organism evidence="1 2">
    <name type="scientific">Eumeta variegata</name>
    <name type="common">Bagworm moth</name>
    <name type="synonym">Eumeta japonica</name>
    <dbReference type="NCBI Taxonomy" id="151549"/>
    <lineage>
        <taxon>Eukaryota</taxon>
        <taxon>Metazoa</taxon>
        <taxon>Ecdysozoa</taxon>
        <taxon>Arthropoda</taxon>
        <taxon>Hexapoda</taxon>
        <taxon>Insecta</taxon>
        <taxon>Pterygota</taxon>
        <taxon>Neoptera</taxon>
        <taxon>Endopterygota</taxon>
        <taxon>Lepidoptera</taxon>
        <taxon>Glossata</taxon>
        <taxon>Ditrysia</taxon>
        <taxon>Tineoidea</taxon>
        <taxon>Psychidae</taxon>
        <taxon>Oiketicinae</taxon>
        <taxon>Eumeta</taxon>
    </lineage>
</organism>
<dbReference type="Proteomes" id="UP000299102">
    <property type="component" value="Unassembled WGS sequence"/>
</dbReference>
<gene>
    <name evidence="1" type="ORF">EVAR_32430_1</name>
</gene>
<name>A0A4C1VK62_EUMVA</name>
<keyword evidence="2" id="KW-1185">Reference proteome</keyword>
<reference evidence="1 2" key="1">
    <citation type="journal article" date="2019" name="Commun. Biol.">
        <title>The bagworm genome reveals a unique fibroin gene that provides high tensile strength.</title>
        <authorList>
            <person name="Kono N."/>
            <person name="Nakamura H."/>
            <person name="Ohtoshi R."/>
            <person name="Tomita M."/>
            <person name="Numata K."/>
            <person name="Arakawa K."/>
        </authorList>
    </citation>
    <scope>NUCLEOTIDE SEQUENCE [LARGE SCALE GENOMIC DNA]</scope>
</reference>
<sequence>MKGPNDAPAREAAGGETSGASEYCVAGARRARPQAAPLCATKSRQNEIDVGSLESKKCYILSWITLRCKVRLPSPLKHSRSHEYVTLTFGSGKNNLRAATTSRINSKLFISVRAGSKRNTFLPDIESFSCWCEKKISPPEISRAFPPVIMSPELKASITTGGHALLSYLGAYYSIKFCKVKVVCFACFGTMT</sequence>
<evidence type="ECO:0000313" key="1">
    <source>
        <dbReference type="EMBL" id="GBP39498.1"/>
    </source>
</evidence>
<comment type="caution">
    <text evidence="1">The sequence shown here is derived from an EMBL/GenBank/DDBJ whole genome shotgun (WGS) entry which is preliminary data.</text>
</comment>
<protein>
    <submittedName>
        <fullName evidence="1">Uncharacterized protein</fullName>
    </submittedName>
</protein>
<dbReference type="AlphaFoldDB" id="A0A4C1VK62"/>
<evidence type="ECO:0000313" key="2">
    <source>
        <dbReference type="Proteomes" id="UP000299102"/>
    </source>
</evidence>
<dbReference type="EMBL" id="BGZK01000367">
    <property type="protein sequence ID" value="GBP39498.1"/>
    <property type="molecule type" value="Genomic_DNA"/>
</dbReference>
<proteinExistence type="predicted"/>
<accession>A0A4C1VK62</accession>